<dbReference type="InterPro" id="IPR041607">
    <property type="entry name" value="HU-HIG"/>
</dbReference>
<sequence length="130" mass="14975">MPIQYRHTKRQNNIKQAAETQYIMQAVHTGEINLENLAKEISNECTLSQTDVIAVLHALGEKTKFYLEEGKVVNLDNLGRFKIGFQATAKEKPQQLSVQSIKKFYINYQPSKQLKKWLKAGLQVVQEKKK</sequence>
<name>A0A507ZEP6_9FLAO</name>
<comment type="caution">
    <text evidence="3">The sequence shown here is derived from an EMBL/GenBank/DDBJ whole genome shotgun (WGS) entry which is preliminary data.</text>
</comment>
<evidence type="ECO:0000313" key="3">
    <source>
        <dbReference type="EMBL" id="TQD36236.1"/>
    </source>
</evidence>
<dbReference type="OrthoDB" id="9809801at2"/>
<evidence type="ECO:0000259" key="2">
    <source>
        <dbReference type="Pfam" id="PF18291"/>
    </source>
</evidence>
<dbReference type="Proteomes" id="UP000317169">
    <property type="component" value="Unassembled WGS sequence"/>
</dbReference>
<accession>A0A507ZEP6</accession>
<keyword evidence="1 3" id="KW-0238">DNA-binding</keyword>
<dbReference type="AlphaFoldDB" id="A0A507ZEP6"/>
<dbReference type="RefSeq" id="WP_141422265.1">
    <property type="nucleotide sequence ID" value="NZ_VIAR01000011.1"/>
</dbReference>
<gene>
    <name evidence="3" type="ORF">FKR84_10495</name>
</gene>
<dbReference type="EMBL" id="VIAR01000011">
    <property type="protein sequence ID" value="TQD36236.1"/>
    <property type="molecule type" value="Genomic_DNA"/>
</dbReference>
<dbReference type="GO" id="GO:0003677">
    <property type="term" value="F:DNA binding"/>
    <property type="evidence" value="ECO:0007669"/>
    <property type="project" value="UniProtKB-KW"/>
</dbReference>
<dbReference type="Gene3D" id="4.10.520.10">
    <property type="entry name" value="IHF-like DNA-binding proteins"/>
    <property type="match status" value="1"/>
</dbReference>
<reference evidence="3 4" key="1">
    <citation type="submission" date="2019-06" db="EMBL/GenBank/DDBJ databases">
        <title>Flavibacter putida gen. nov., sp. nov., a novel marine bacterium of the family Flavobacteriaceae isolated from coastal seawater.</title>
        <authorList>
            <person name="Feng X."/>
        </authorList>
    </citation>
    <scope>NUCLEOTIDE SEQUENCE [LARGE SCALE GENOMIC DNA]</scope>
    <source>
        <strain evidence="3 4">PLHSN227</strain>
    </source>
</reference>
<dbReference type="SUPFAM" id="SSF47729">
    <property type="entry name" value="IHF-like DNA-binding proteins"/>
    <property type="match status" value="1"/>
</dbReference>
<dbReference type="InterPro" id="IPR005902">
    <property type="entry name" value="HU_DNA-bd_put"/>
</dbReference>
<keyword evidence="4" id="KW-1185">Reference proteome</keyword>
<evidence type="ECO:0000313" key="4">
    <source>
        <dbReference type="Proteomes" id="UP000317169"/>
    </source>
</evidence>
<dbReference type="Pfam" id="PF18291">
    <property type="entry name" value="HU-HIG"/>
    <property type="match status" value="1"/>
</dbReference>
<evidence type="ECO:0000256" key="1">
    <source>
        <dbReference type="ARBA" id="ARBA00023125"/>
    </source>
</evidence>
<dbReference type="InterPro" id="IPR010992">
    <property type="entry name" value="IHF-like_DNA-bd_dom_sf"/>
</dbReference>
<dbReference type="NCBIfam" id="TIGR01201">
    <property type="entry name" value="HU_rel"/>
    <property type="match status" value="1"/>
</dbReference>
<protein>
    <submittedName>
        <fullName evidence="3">DNA-binding protein</fullName>
    </submittedName>
</protein>
<organism evidence="3 4">
    <name type="scientific">Haloflavibacter putidus</name>
    <dbReference type="NCBI Taxonomy" id="2576776"/>
    <lineage>
        <taxon>Bacteria</taxon>
        <taxon>Pseudomonadati</taxon>
        <taxon>Bacteroidota</taxon>
        <taxon>Flavobacteriia</taxon>
        <taxon>Flavobacteriales</taxon>
        <taxon>Flavobacteriaceae</taxon>
        <taxon>Haloflavibacter</taxon>
    </lineage>
</organism>
<proteinExistence type="predicted"/>
<feature type="domain" description="HU" evidence="2">
    <location>
        <begin position="1"/>
        <end position="120"/>
    </location>
</feature>